<organism evidence="1">
    <name type="scientific">Oryza brachyantha</name>
    <name type="common">malo sina</name>
    <dbReference type="NCBI Taxonomy" id="4533"/>
    <lineage>
        <taxon>Eukaryota</taxon>
        <taxon>Viridiplantae</taxon>
        <taxon>Streptophyta</taxon>
        <taxon>Embryophyta</taxon>
        <taxon>Tracheophyta</taxon>
        <taxon>Spermatophyta</taxon>
        <taxon>Magnoliopsida</taxon>
        <taxon>Liliopsida</taxon>
        <taxon>Poales</taxon>
        <taxon>Poaceae</taxon>
        <taxon>BOP clade</taxon>
        <taxon>Oryzoideae</taxon>
        <taxon>Oryzeae</taxon>
        <taxon>Oryzinae</taxon>
        <taxon>Oryza</taxon>
    </lineage>
</organism>
<dbReference type="AlphaFoldDB" id="J3KU29"/>
<sequence>MEERRRVLGGGGSGYLGQHLLAALAASGDVDVVFTHHREAPPTLQRLQVQYVASGLRTGVLQIKSDYCSLLAAPWFTV</sequence>
<dbReference type="Gene3D" id="3.40.50.720">
    <property type="entry name" value="NAD(P)-binding Rossmann-like Domain"/>
    <property type="match status" value="1"/>
</dbReference>
<name>J3KU29_ORYBR</name>
<dbReference type="HOGENOM" id="CLU_2625933_0_0_1"/>
<dbReference type="InterPro" id="IPR036291">
    <property type="entry name" value="NAD(P)-bd_dom_sf"/>
</dbReference>
<keyword evidence="2" id="KW-1185">Reference proteome</keyword>
<evidence type="ECO:0008006" key="3">
    <source>
        <dbReference type="Google" id="ProtNLM"/>
    </source>
</evidence>
<accession>J3KU29</accession>
<proteinExistence type="predicted"/>
<reference evidence="1" key="1">
    <citation type="submission" date="2015-06" db="UniProtKB">
        <authorList>
            <consortium name="EnsemblPlants"/>
        </authorList>
    </citation>
    <scope>IDENTIFICATION</scope>
</reference>
<evidence type="ECO:0000313" key="1">
    <source>
        <dbReference type="EnsemblPlants" id="OB0039G10030.1"/>
    </source>
</evidence>
<protein>
    <recommendedName>
        <fullName evidence="3">NmrA-like domain-containing protein</fullName>
    </recommendedName>
</protein>
<dbReference type="EnsemblPlants" id="OB0039G10030.1">
    <property type="protein sequence ID" value="OB0039G10030.1"/>
    <property type="gene ID" value="OB0039G10030"/>
</dbReference>
<dbReference type="SUPFAM" id="SSF51735">
    <property type="entry name" value="NAD(P)-binding Rossmann-fold domains"/>
    <property type="match status" value="1"/>
</dbReference>
<dbReference type="Gramene" id="OB0039G10030.1">
    <property type="protein sequence ID" value="OB0039G10030.1"/>
    <property type="gene ID" value="OB0039G10030"/>
</dbReference>
<evidence type="ECO:0000313" key="2">
    <source>
        <dbReference type="Proteomes" id="UP000006038"/>
    </source>
</evidence>
<dbReference type="Proteomes" id="UP000006038">
    <property type="component" value="Unassembled WGS sequence"/>
</dbReference>